<dbReference type="eggNOG" id="ENOG502ZBDW">
    <property type="taxonomic scope" value="Bacteria"/>
</dbReference>
<accession>I0HDC5</accession>
<dbReference type="HOGENOM" id="CLU_083369_1_1_11"/>
<feature type="chain" id="PRO_5003628803" description="DUF4360 domain-containing protein" evidence="1">
    <location>
        <begin position="20"/>
        <end position="204"/>
    </location>
</feature>
<protein>
    <recommendedName>
        <fullName evidence="4">DUF4360 domain-containing protein</fullName>
    </recommendedName>
</protein>
<gene>
    <name evidence="2" type="ordered locus">AMIS_57920</name>
</gene>
<feature type="signal peptide" evidence="1">
    <location>
        <begin position="1"/>
        <end position="19"/>
    </location>
</feature>
<dbReference type="Proteomes" id="UP000007882">
    <property type="component" value="Chromosome"/>
</dbReference>
<dbReference type="OrthoDB" id="482707at2"/>
<evidence type="ECO:0008006" key="4">
    <source>
        <dbReference type="Google" id="ProtNLM"/>
    </source>
</evidence>
<sequence length="204" mass="22138">MLNALTAGAMAVSSLTAPAAPPPTTEMVIDVVKTNGTGCPPGSAEVIVSPDNKAFTVSYSKFVAQVGPETAATDVRKNCQLLLNVLVPDGYTYAVAGVDYRGYANLQKGVTATESAFYYFQGESHTTEIKHELVGYLADEWQHSDRVPVESMSFLDCDNKRYLSVNTELKVDPANADRSVTNWVAMDSIDGDLETTYHVAWKRC</sequence>
<dbReference type="InterPro" id="IPR025649">
    <property type="entry name" value="DUF4360"/>
</dbReference>
<dbReference type="PANTHER" id="PTHR38847">
    <property type="match status" value="1"/>
</dbReference>
<reference evidence="2 3" key="1">
    <citation type="submission" date="2012-02" db="EMBL/GenBank/DDBJ databases">
        <title>Complete genome sequence of Actinoplanes missouriensis 431 (= NBRC 102363).</title>
        <authorList>
            <person name="Ohnishi Y."/>
            <person name="Ishikawa J."/>
            <person name="Sekine M."/>
            <person name="Hosoyama A."/>
            <person name="Harada T."/>
            <person name="Narita H."/>
            <person name="Hata T."/>
            <person name="Konno Y."/>
            <person name="Tutikane K."/>
            <person name="Fujita N."/>
            <person name="Horinouchi S."/>
            <person name="Hayakawa M."/>
        </authorList>
    </citation>
    <scope>NUCLEOTIDE SEQUENCE [LARGE SCALE GENOMIC DNA]</scope>
    <source>
        <strain evidence="3">ATCC 14538 / DSM 43046 / CBS 188.64 / JCM 3121 / NBRC 102363 / NCIMB 12654 / NRRL B-3342 / UNCC 431</strain>
    </source>
</reference>
<dbReference type="EMBL" id="AP012319">
    <property type="protein sequence ID" value="BAL91012.1"/>
    <property type="molecule type" value="Genomic_DNA"/>
</dbReference>
<name>I0HDC5_ACTM4</name>
<evidence type="ECO:0000256" key="1">
    <source>
        <dbReference type="SAM" id="SignalP"/>
    </source>
</evidence>
<proteinExistence type="predicted"/>
<dbReference type="KEGG" id="ams:AMIS_57920"/>
<dbReference type="STRING" id="512565.AMIS_57920"/>
<dbReference type="PANTHER" id="PTHR38847:SF1">
    <property type="entry name" value="PSEUDOURIDINE SYNTHASE RSUA_RLUA-LIKE DOMAIN-CONTAINING PROTEIN"/>
    <property type="match status" value="1"/>
</dbReference>
<keyword evidence="1" id="KW-0732">Signal</keyword>
<evidence type="ECO:0000313" key="3">
    <source>
        <dbReference type="Proteomes" id="UP000007882"/>
    </source>
</evidence>
<dbReference type="AlphaFoldDB" id="I0HDC5"/>
<keyword evidence="3" id="KW-1185">Reference proteome</keyword>
<dbReference type="PATRIC" id="fig|512565.3.peg.5790"/>
<dbReference type="Pfam" id="PF14273">
    <property type="entry name" value="DUF4360"/>
    <property type="match status" value="1"/>
</dbReference>
<dbReference type="RefSeq" id="WP_014445900.1">
    <property type="nucleotide sequence ID" value="NC_017093.1"/>
</dbReference>
<organism evidence="2 3">
    <name type="scientific">Actinoplanes missouriensis (strain ATCC 14538 / DSM 43046 / CBS 188.64 / JCM 3121 / NBRC 102363 / NCIMB 12654 / NRRL B-3342 / UNCC 431)</name>
    <dbReference type="NCBI Taxonomy" id="512565"/>
    <lineage>
        <taxon>Bacteria</taxon>
        <taxon>Bacillati</taxon>
        <taxon>Actinomycetota</taxon>
        <taxon>Actinomycetes</taxon>
        <taxon>Micromonosporales</taxon>
        <taxon>Micromonosporaceae</taxon>
        <taxon>Actinoplanes</taxon>
    </lineage>
</organism>
<evidence type="ECO:0000313" key="2">
    <source>
        <dbReference type="EMBL" id="BAL91012.1"/>
    </source>
</evidence>